<dbReference type="InterPro" id="IPR014018">
    <property type="entry name" value="SecA_motor_DEAD"/>
</dbReference>
<dbReference type="InterPro" id="IPR000185">
    <property type="entry name" value="SecA"/>
</dbReference>
<protein>
    <recommendedName>
        <fullName evidence="11">Protein translocase subunit SecA</fullName>
        <ecNumber evidence="11">7.4.2.8</ecNumber>
    </recommendedName>
</protein>
<feature type="binding site" evidence="11">
    <location>
        <begin position="106"/>
        <end position="110"/>
    </location>
    <ligand>
        <name>ATP</name>
        <dbReference type="ChEBI" id="CHEBI:30616"/>
    </ligand>
</feature>
<comment type="caution">
    <text evidence="15">The sequence shown here is derived from an EMBL/GenBank/DDBJ whole genome shotgun (WGS) entry which is preliminary data.</text>
</comment>
<dbReference type="GO" id="GO:0005886">
    <property type="term" value="C:plasma membrane"/>
    <property type="evidence" value="ECO:0007669"/>
    <property type="project" value="UniProtKB-SubCell"/>
</dbReference>
<evidence type="ECO:0000259" key="12">
    <source>
        <dbReference type="PROSITE" id="PS51192"/>
    </source>
</evidence>
<dbReference type="InterPro" id="IPR014001">
    <property type="entry name" value="Helicase_ATP-bd"/>
</dbReference>
<dbReference type="AlphaFoldDB" id="A0A2M8KIP7"/>
<dbReference type="FunFam" id="3.90.1440.10:FF:000001">
    <property type="entry name" value="Preprotein translocase subunit SecA"/>
    <property type="match status" value="1"/>
</dbReference>
<comment type="catalytic activity">
    <reaction evidence="11">
        <text>ATP + H2O + cellular proteinSide 1 = ADP + phosphate + cellular proteinSide 2.</text>
        <dbReference type="EC" id="7.4.2.8"/>
    </reaction>
</comment>
<dbReference type="Pfam" id="PF01043">
    <property type="entry name" value="SecA_PP_bind"/>
    <property type="match status" value="1"/>
</dbReference>
<dbReference type="PANTHER" id="PTHR30612">
    <property type="entry name" value="SECA INNER MEMBRANE COMPONENT OF SEC PROTEIN SECRETION SYSTEM"/>
    <property type="match status" value="1"/>
</dbReference>
<dbReference type="GO" id="GO:0017038">
    <property type="term" value="P:protein import"/>
    <property type="evidence" value="ECO:0007669"/>
    <property type="project" value="InterPro"/>
</dbReference>
<dbReference type="SMART" id="SM00957">
    <property type="entry name" value="SecA_DEAD"/>
    <property type="match status" value="1"/>
</dbReference>
<comment type="function">
    <text evidence="11">Part of the Sec protein translocase complex. Interacts with the SecYEG preprotein conducting channel. Has a central role in coupling the hydrolysis of ATP to the transfer of proteins into and across the cell membrane, serving as an ATP-driven molecular motor driving the stepwise translocation of polypeptide chains across the membrane.</text>
</comment>
<dbReference type="InterPro" id="IPR036266">
    <property type="entry name" value="SecA_Wing/Scaffold_sf"/>
</dbReference>
<dbReference type="InterPro" id="IPR036670">
    <property type="entry name" value="SecA_X-link_sf"/>
</dbReference>
<keyword evidence="10 11" id="KW-0472">Membrane</keyword>
<dbReference type="NCBIfam" id="NF006630">
    <property type="entry name" value="PRK09200.1"/>
    <property type="match status" value="1"/>
</dbReference>
<reference evidence="16" key="1">
    <citation type="submission" date="2017-09" db="EMBL/GenBank/DDBJ databases">
        <title>Depth-based differentiation of microbial function through sediment-hosted aquifers and enrichment of novel symbionts in the deep terrestrial subsurface.</title>
        <authorList>
            <person name="Probst A.J."/>
            <person name="Ladd B."/>
            <person name="Jarett J.K."/>
            <person name="Geller-Mcgrath D.E."/>
            <person name="Sieber C.M.K."/>
            <person name="Emerson J.B."/>
            <person name="Anantharaman K."/>
            <person name="Thomas B.C."/>
            <person name="Malmstrom R."/>
            <person name="Stieglmeier M."/>
            <person name="Klingl A."/>
            <person name="Woyke T."/>
            <person name="Ryan C.M."/>
            <person name="Banfield J.F."/>
        </authorList>
    </citation>
    <scope>NUCLEOTIDE SEQUENCE [LARGE SCALE GENOMIC DNA]</scope>
</reference>
<dbReference type="GO" id="GO:0008564">
    <property type="term" value="F:protein-exporting ATPase activity"/>
    <property type="evidence" value="ECO:0007669"/>
    <property type="project" value="UniProtKB-EC"/>
</dbReference>
<feature type="binding site" evidence="11">
    <location>
        <position position="88"/>
    </location>
    <ligand>
        <name>ATP</name>
        <dbReference type="ChEBI" id="CHEBI:30616"/>
    </ligand>
</feature>
<dbReference type="GO" id="GO:0005829">
    <property type="term" value="C:cytosol"/>
    <property type="evidence" value="ECO:0007669"/>
    <property type="project" value="TreeGrafter"/>
</dbReference>
<dbReference type="SUPFAM" id="SSF81767">
    <property type="entry name" value="Pre-protein crosslinking domain of SecA"/>
    <property type="match status" value="1"/>
</dbReference>
<comment type="similarity">
    <text evidence="1 11">Belongs to the SecA family.</text>
</comment>
<evidence type="ECO:0000313" key="15">
    <source>
        <dbReference type="EMBL" id="PJE59784.1"/>
    </source>
</evidence>
<feature type="domain" description="SecA family profile" evidence="14">
    <location>
        <begin position="1"/>
        <end position="594"/>
    </location>
</feature>
<name>A0A2M8KIP7_9BACT</name>
<dbReference type="PROSITE" id="PS51194">
    <property type="entry name" value="HELICASE_CTER"/>
    <property type="match status" value="1"/>
</dbReference>
<organism evidence="15 16">
    <name type="scientific">Candidatus Portnoybacteria bacterium CG10_big_fil_rev_8_21_14_0_10_44_7</name>
    <dbReference type="NCBI Taxonomy" id="1974816"/>
    <lineage>
        <taxon>Bacteria</taxon>
        <taxon>Candidatus Portnoyibacteriota</taxon>
    </lineage>
</organism>
<keyword evidence="6 11" id="KW-0067">ATP-binding</keyword>
<feature type="binding site" evidence="11">
    <location>
        <position position="516"/>
    </location>
    <ligand>
        <name>ATP</name>
        <dbReference type="ChEBI" id="CHEBI:30616"/>
    </ligand>
</feature>
<keyword evidence="2 11" id="KW-0813">Transport</keyword>
<dbReference type="GO" id="GO:0005524">
    <property type="term" value="F:ATP binding"/>
    <property type="evidence" value="ECO:0007669"/>
    <property type="project" value="UniProtKB-UniRule"/>
</dbReference>
<dbReference type="Gene3D" id="3.90.1440.10">
    <property type="entry name" value="SecA, preprotein cross-linking domain"/>
    <property type="match status" value="1"/>
</dbReference>
<evidence type="ECO:0000313" key="16">
    <source>
        <dbReference type="Proteomes" id="UP000231086"/>
    </source>
</evidence>
<evidence type="ECO:0000256" key="11">
    <source>
        <dbReference type="HAMAP-Rule" id="MF_01382"/>
    </source>
</evidence>
<evidence type="ECO:0000256" key="9">
    <source>
        <dbReference type="ARBA" id="ARBA00023010"/>
    </source>
</evidence>
<dbReference type="GO" id="GO:0043952">
    <property type="term" value="P:protein transport by the Sec complex"/>
    <property type="evidence" value="ECO:0007669"/>
    <property type="project" value="TreeGrafter"/>
</dbReference>
<feature type="domain" description="Helicase ATP-binding" evidence="12">
    <location>
        <begin position="90"/>
        <end position="270"/>
    </location>
</feature>
<comment type="subunit">
    <text evidence="11">Monomer and homodimer. Part of the essential Sec protein translocation apparatus which comprises SecA, SecYEG and auxiliary proteins SecDF. Other proteins may also be involved.</text>
</comment>
<dbReference type="InterPro" id="IPR011115">
    <property type="entry name" value="SecA_DEAD"/>
</dbReference>
<evidence type="ECO:0000259" key="14">
    <source>
        <dbReference type="PROSITE" id="PS51196"/>
    </source>
</evidence>
<accession>A0A2M8KIP7</accession>
<dbReference type="GO" id="GO:0006605">
    <property type="term" value="P:protein targeting"/>
    <property type="evidence" value="ECO:0007669"/>
    <property type="project" value="UniProtKB-UniRule"/>
</dbReference>
<dbReference type="Gene3D" id="3.40.50.300">
    <property type="entry name" value="P-loop containing nucleotide triphosphate hydrolases"/>
    <property type="match status" value="2"/>
</dbReference>
<comment type="subcellular location">
    <subcellularLocation>
        <location evidence="11">Cell membrane</location>
        <topology evidence="11">Peripheral membrane protein</topology>
        <orientation evidence="11">Cytoplasmic side</orientation>
    </subcellularLocation>
    <subcellularLocation>
        <location evidence="11">Cytoplasm</location>
    </subcellularLocation>
    <text evidence="11">Distribution is 50-50.</text>
</comment>
<dbReference type="GO" id="GO:0065002">
    <property type="term" value="P:intracellular protein transmembrane transport"/>
    <property type="evidence" value="ECO:0007669"/>
    <property type="project" value="UniProtKB-UniRule"/>
</dbReference>
<dbReference type="Pfam" id="PF07516">
    <property type="entry name" value="SecA_SW"/>
    <property type="match status" value="1"/>
</dbReference>
<keyword evidence="4 11" id="KW-0963">Cytoplasm</keyword>
<keyword evidence="9 11" id="KW-0811">Translocation</keyword>
<evidence type="ECO:0000256" key="10">
    <source>
        <dbReference type="ARBA" id="ARBA00023136"/>
    </source>
</evidence>
<evidence type="ECO:0000256" key="4">
    <source>
        <dbReference type="ARBA" id="ARBA00022490"/>
    </source>
</evidence>
<dbReference type="InterPro" id="IPR011130">
    <property type="entry name" value="SecA_preprotein_X-link_dom"/>
</dbReference>
<dbReference type="HAMAP" id="MF_01382">
    <property type="entry name" value="SecA"/>
    <property type="match status" value="1"/>
</dbReference>
<evidence type="ECO:0000256" key="1">
    <source>
        <dbReference type="ARBA" id="ARBA00007650"/>
    </source>
</evidence>
<dbReference type="SMART" id="SM00958">
    <property type="entry name" value="SecA_PP_bind"/>
    <property type="match status" value="1"/>
</dbReference>
<dbReference type="InterPro" id="IPR027417">
    <property type="entry name" value="P-loop_NTPase"/>
</dbReference>
<dbReference type="InterPro" id="IPR001650">
    <property type="entry name" value="Helicase_C-like"/>
</dbReference>
<dbReference type="InterPro" id="IPR044722">
    <property type="entry name" value="SecA_SF2_C"/>
</dbReference>
<keyword evidence="3 11" id="KW-1003">Cell membrane</keyword>
<gene>
    <name evidence="11" type="primary">secA</name>
    <name evidence="15" type="ORF">COU85_01835</name>
</gene>
<evidence type="ECO:0000256" key="5">
    <source>
        <dbReference type="ARBA" id="ARBA00022741"/>
    </source>
</evidence>
<dbReference type="PANTHER" id="PTHR30612:SF0">
    <property type="entry name" value="CHLOROPLAST PROTEIN-TRANSPORTING ATPASE"/>
    <property type="match status" value="1"/>
</dbReference>
<evidence type="ECO:0000259" key="13">
    <source>
        <dbReference type="PROSITE" id="PS51194"/>
    </source>
</evidence>
<evidence type="ECO:0000256" key="6">
    <source>
        <dbReference type="ARBA" id="ARBA00022840"/>
    </source>
</evidence>
<keyword evidence="5 11" id="KW-0547">Nucleotide-binding</keyword>
<dbReference type="Pfam" id="PF21090">
    <property type="entry name" value="P-loop_SecA"/>
    <property type="match status" value="1"/>
</dbReference>
<evidence type="ECO:0000256" key="2">
    <source>
        <dbReference type="ARBA" id="ARBA00022448"/>
    </source>
</evidence>
<dbReference type="PROSITE" id="PS01312">
    <property type="entry name" value="SECA"/>
    <property type="match status" value="1"/>
</dbReference>
<dbReference type="SUPFAM" id="SSF81886">
    <property type="entry name" value="Helical scaffold and wing domains of SecA"/>
    <property type="match status" value="1"/>
</dbReference>
<dbReference type="CDD" id="cd18803">
    <property type="entry name" value="SF2_C_secA"/>
    <property type="match status" value="1"/>
</dbReference>
<dbReference type="EMBL" id="PFEA01000033">
    <property type="protein sequence ID" value="PJE59784.1"/>
    <property type="molecule type" value="Genomic_DNA"/>
</dbReference>
<dbReference type="Gene3D" id="1.10.3060.10">
    <property type="entry name" value="Helical scaffold and wing domains of SecA"/>
    <property type="match status" value="1"/>
</dbReference>
<feature type="domain" description="Helicase C-terminal" evidence="13">
    <location>
        <begin position="445"/>
        <end position="601"/>
    </location>
</feature>
<dbReference type="InterPro" id="IPR011116">
    <property type="entry name" value="SecA_Wing/Scaffold"/>
</dbReference>
<evidence type="ECO:0000256" key="3">
    <source>
        <dbReference type="ARBA" id="ARBA00022475"/>
    </source>
</evidence>
<dbReference type="PROSITE" id="PS51196">
    <property type="entry name" value="SECA_MOTOR_DEAD"/>
    <property type="match status" value="1"/>
</dbReference>
<keyword evidence="7 11" id="KW-0653">Protein transport</keyword>
<dbReference type="GO" id="GO:0031522">
    <property type="term" value="C:cell envelope Sec protein transport complex"/>
    <property type="evidence" value="ECO:0007669"/>
    <property type="project" value="TreeGrafter"/>
</dbReference>
<sequence>MSFLAKIFKVGANFDFAQYGDLLAQINKFEAQFKDFDEQQLKNKTAELRTKVNLDDLPKSLERLQAEAFALVRVAAQKTISQRHFDVQMIGAAVLHQGHIAEMKTGEGKTLAATPAIYLNALSGRGVHIVTVNDYLAKRDANWMGAIFHILGLSVGCIVHDRAFIFQPQVGPDSNEITIEYENLQEVPRQQAYRADVLYGTNNEFGFDYLRDNMVGDLSLRVQRGHYFAIVDEVDSILIDEARTPLIISAPDEESTKLYEQFSALVPRLKEHDDYNVDEKMKAVTLTDQGIARVEKILGMDIYNENGIRYVHHLEQALRAQVLFKKDRDYVVKDGEVIIVDEFTGRLMPGRRYSQGLHQALEAKEKVKVQKESRTLATITFQNYFRLYEKLAGMTGTAKTSQEEFQQVYNLEVNVIPTNKPMIRQDQPDVIYFSEKAKFNAIIGDIQEKIAVGRSVLVGTASIHKNELLHQYLQKAGIAHEVLNAKNHEREAQIIAQAGQPRAVTVATNMAGRGVDIKLETSVQQAGGLHVIGTERHEARRIDNQLRGRSGRQGDPGSSRFYLSLEDDLMRIFGPDRLKKMMTTLKFPQDQPIENRFISRAIENAQSKIEGFNFDARRHVLEYDDVMNRQRATIYRQREKVLRLFENKPIAKQENEKISLALVRHHASLDDLILDMAGEEIARLVDFHLPDELKESWNLEELAESVQSIMPLPGNLHKVLLDTPGRAEILEFLQNSVKAAFAAKKQQTGQQMPELEKAVLLRNIDLLWMEHLENMDHLKDSVRLRAYGQKDPLVEYKNEGWRLFKKLLEDIQFNVVNTIFKVQLAAQSQPARAVIETGASDTGLDQQKSFKEKLPAGNKKIGRNDPCPCGATKPDGTPVKFKKCCGK</sequence>
<dbReference type="PROSITE" id="PS51192">
    <property type="entry name" value="HELICASE_ATP_BIND_1"/>
    <property type="match status" value="1"/>
</dbReference>
<dbReference type="EC" id="7.4.2.8" evidence="11"/>
<evidence type="ECO:0000256" key="7">
    <source>
        <dbReference type="ARBA" id="ARBA00022927"/>
    </source>
</evidence>
<keyword evidence="8 11" id="KW-1278">Translocase</keyword>
<dbReference type="Proteomes" id="UP000231086">
    <property type="component" value="Unassembled WGS sequence"/>
</dbReference>
<dbReference type="FunFam" id="3.40.50.300:FF:000429">
    <property type="entry name" value="Preprotein translocase subunit SecA"/>
    <property type="match status" value="1"/>
</dbReference>
<dbReference type="CDD" id="cd17928">
    <property type="entry name" value="DEXDc_SecA"/>
    <property type="match status" value="1"/>
</dbReference>
<proteinExistence type="inferred from homology"/>
<dbReference type="PRINTS" id="PR00906">
    <property type="entry name" value="SECA"/>
</dbReference>
<dbReference type="InterPro" id="IPR020937">
    <property type="entry name" value="SecA_CS"/>
</dbReference>
<dbReference type="Pfam" id="PF07517">
    <property type="entry name" value="SecA_DEAD"/>
    <property type="match status" value="1"/>
</dbReference>
<evidence type="ECO:0000256" key="8">
    <source>
        <dbReference type="ARBA" id="ARBA00022967"/>
    </source>
</evidence>
<dbReference type="SUPFAM" id="SSF52540">
    <property type="entry name" value="P-loop containing nucleoside triphosphate hydrolases"/>
    <property type="match status" value="2"/>
</dbReference>